<dbReference type="InterPro" id="IPR000866">
    <property type="entry name" value="AhpC/TSA"/>
</dbReference>
<comment type="catalytic activity">
    <reaction evidence="7">
        <text>a hydroperoxide + [thioredoxin]-dithiol = an alcohol + [thioredoxin]-disulfide + H2O</text>
        <dbReference type="Rhea" id="RHEA:62620"/>
        <dbReference type="Rhea" id="RHEA-COMP:10698"/>
        <dbReference type="Rhea" id="RHEA-COMP:10700"/>
        <dbReference type="ChEBI" id="CHEBI:15377"/>
        <dbReference type="ChEBI" id="CHEBI:29950"/>
        <dbReference type="ChEBI" id="CHEBI:30879"/>
        <dbReference type="ChEBI" id="CHEBI:35924"/>
        <dbReference type="ChEBI" id="CHEBI:50058"/>
        <dbReference type="EC" id="1.11.1.24"/>
    </reaction>
</comment>
<dbReference type="GO" id="GO:0033554">
    <property type="term" value="P:cellular response to stress"/>
    <property type="evidence" value="ECO:0007669"/>
    <property type="project" value="TreeGrafter"/>
</dbReference>
<dbReference type="GO" id="GO:0006979">
    <property type="term" value="P:response to oxidative stress"/>
    <property type="evidence" value="ECO:0007669"/>
    <property type="project" value="TreeGrafter"/>
</dbReference>
<name>A0A8D9EMC0_9HEMI</name>
<evidence type="ECO:0000256" key="5">
    <source>
        <dbReference type="ARBA" id="ARBA00023002"/>
    </source>
</evidence>
<evidence type="ECO:0000256" key="3">
    <source>
        <dbReference type="ARBA" id="ARBA00022559"/>
    </source>
</evidence>
<evidence type="ECO:0000256" key="7">
    <source>
        <dbReference type="ARBA" id="ARBA00049091"/>
    </source>
</evidence>
<feature type="signal peptide" evidence="8">
    <location>
        <begin position="1"/>
        <end position="27"/>
    </location>
</feature>
<sequence>MSRRSVLFSLKVLALCWVNIALSNGEGSESCRSYENENVYPHTKPTTNTEHQLQWTKAMISKPAPFWQGTAVVDGQLKEIKLSDYFGKYLVFFFYPLDFTFVCPTELSRILELLLQTPVWSGEIIFKTSISGRSNVAQYLPQ</sequence>
<dbReference type="PANTHER" id="PTHR10681">
    <property type="entry name" value="THIOREDOXIN PEROXIDASE"/>
    <property type="match status" value="1"/>
</dbReference>
<dbReference type="EMBL" id="HBUF01550257">
    <property type="protein sequence ID" value="CAG6758712.1"/>
    <property type="molecule type" value="Transcribed_RNA"/>
</dbReference>
<comment type="similarity">
    <text evidence="1">Belongs to the peroxiredoxin family. AhpC/Prx1 subfamily.</text>
</comment>
<keyword evidence="5" id="KW-0560">Oxidoreductase</keyword>
<evidence type="ECO:0000256" key="6">
    <source>
        <dbReference type="ARBA" id="ARBA00023284"/>
    </source>
</evidence>
<feature type="chain" id="PRO_5033956870" description="thioredoxin-dependent peroxiredoxin" evidence="8">
    <location>
        <begin position="28"/>
        <end position="142"/>
    </location>
</feature>
<dbReference type="GO" id="GO:0005783">
    <property type="term" value="C:endoplasmic reticulum"/>
    <property type="evidence" value="ECO:0007669"/>
    <property type="project" value="TreeGrafter"/>
</dbReference>
<protein>
    <recommendedName>
        <fullName evidence="2">thioredoxin-dependent peroxiredoxin</fullName>
        <ecNumber evidence="2">1.11.1.24</ecNumber>
    </recommendedName>
</protein>
<dbReference type="PANTHER" id="PTHR10681:SF171">
    <property type="entry name" value="PEROXIREDOXIN 4"/>
    <property type="match status" value="1"/>
</dbReference>
<proteinExistence type="inferred from homology"/>
<dbReference type="Gene3D" id="3.40.30.10">
    <property type="entry name" value="Glutaredoxin"/>
    <property type="match status" value="1"/>
</dbReference>
<dbReference type="InterPro" id="IPR036249">
    <property type="entry name" value="Thioredoxin-like_sf"/>
</dbReference>
<keyword evidence="4" id="KW-0049">Antioxidant</keyword>
<accession>A0A8D9EMC0</accession>
<dbReference type="Pfam" id="PF00578">
    <property type="entry name" value="AhpC-TSA"/>
    <property type="match status" value="1"/>
</dbReference>
<evidence type="ECO:0000256" key="8">
    <source>
        <dbReference type="SAM" id="SignalP"/>
    </source>
</evidence>
<keyword evidence="6" id="KW-0676">Redox-active center</keyword>
<dbReference type="EMBL" id="HBUF01550258">
    <property type="protein sequence ID" value="CAG6758713.1"/>
    <property type="molecule type" value="Transcribed_RNA"/>
</dbReference>
<evidence type="ECO:0000313" key="10">
    <source>
        <dbReference type="EMBL" id="CAG6758712.1"/>
    </source>
</evidence>
<dbReference type="AlphaFoldDB" id="A0A8D9EMC0"/>
<dbReference type="GO" id="GO:0042744">
    <property type="term" value="P:hydrogen peroxide catabolic process"/>
    <property type="evidence" value="ECO:0007669"/>
    <property type="project" value="TreeGrafter"/>
</dbReference>
<evidence type="ECO:0000256" key="2">
    <source>
        <dbReference type="ARBA" id="ARBA00013017"/>
    </source>
</evidence>
<keyword evidence="3" id="KW-0575">Peroxidase</keyword>
<dbReference type="EC" id="1.11.1.24" evidence="2"/>
<feature type="domain" description="Alkyl hydroperoxide reductase subunit C/ Thiol specific antioxidant" evidence="9">
    <location>
        <begin position="62"/>
        <end position="112"/>
    </location>
</feature>
<evidence type="ECO:0000256" key="4">
    <source>
        <dbReference type="ARBA" id="ARBA00022862"/>
    </source>
</evidence>
<evidence type="ECO:0000259" key="9">
    <source>
        <dbReference type="Pfam" id="PF00578"/>
    </source>
</evidence>
<dbReference type="SUPFAM" id="SSF52833">
    <property type="entry name" value="Thioredoxin-like"/>
    <property type="match status" value="1"/>
</dbReference>
<dbReference type="GO" id="GO:0005829">
    <property type="term" value="C:cytosol"/>
    <property type="evidence" value="ECO:0007669"/>
    <property type="project" value="TreeGrafter"/>
</dbReference>
<reference evidence="10" key="1">
    <citation type="submission" date="2021-05" db="EMBL/GenBank/DDBJ databases">
        <authorList>
            <person name="Alioto T."/>
            <person name="Alioto T."/>
            <person name="Gomez Garrido J."/>
        </authorList>
    </citation>
    <scope>NUCLEOTIDE SEQUENCE</scope>
</reference>
<dbReference type="GO" id="GO:0008379">
    <property type="term" value="F:thioredoxin peroxidase activity"/>
    <property type="evidence" value="ECO:0007669"/>
    <property type="project" value="TreeGrafter"/>
</dbReference>
<dbReference type="InterPro" id="IPR050217">
    <property type="entry name" value="Peroxiredoxin"/>
</dbReference>
<organism evidence="10">
    <name type="scientific">Cacopsylla melanoneura</name>
    <dbReference type="NCBI Taxonomy" id="428564"/>
    <lineage>
        <taxon>Eukaryota</taxon>
        <taxon>Metazoa</taxon>
        <taxon>Ecdysozoa</taxon>
        <taxon>Arthropoda</taxon>
        <taxon>Hexapoda</taxon>
        <taxon>Insecta</taxon>
        <taxon>Pterygota</taxon>
        <taxon>Neoptera</taxon>
        <taxon>Paraneoptera</taxon>
        <taxon>Hemiptera</taxon>
        <taxon>Sternorrhyncha</taxon>
        <taxon>Psylloidea</taxon>
        <taxon>Psyllidae</taxon>
        <taxon>Psyllinae</taxon>
        <taxon>Cacopsylla</taxon>
    </lineage>
</organism>
<keyword evidence="8" id="KW-0732">Signal</keyword>
<dbReference type="GO" id="GO:0045454">
    <property type="term" value="P:cell redox homeostasis"/>
    <property type="evidence" value="ECO:0007669"/>
    <property type="project" value="TreeGrafter"/>
</dbReference>
<evidence type="ECO:0000256" key="1">
    <source>
        <dbReference type="ARBA" id="ARBA00009796"/>
    </source>
</evidence>